<dbReference type="InterPro" id="IPR005467">
    <property type="entry name" value="His_kinase_dom"/>
</dbReference>
<keyword evidence="10" id="KW-1133">Transmembrane helix</keyword>
<dbReference type="SUPFAM" id="SSF47384">
    <property type="entry name" value="Homodimeric domain of signal transducing histidine kinase"/>
    <property type="match status" value="1"/>
</dbReference>
<evidence type="ECO:0000256" key="10">
    <source>
        <dbReference type="SAM" id="Phobius"/>
    </source>
</evidence>
<dbReference type="InterPro" id="IPR050980">
    <property type="entry name" value="2C_sensor_his_kinase"/>
</dbReference>
<dbReference type="PROSITE" id="PS50885">
    <property type="entry name" value="HAMP"/>
    <property type="match status" value="1"/>
</dbReference>
<dbReference type="PANTHER" id="PTHR44936">
    <property type="entry name" value="SENSOR PROTEIN CREC"/>
    <property type="match status" value="1"/>
</dbReference>
<dbReference type="InterPro" id="IPR003660">
    <property type="entry name" value="HAMP_dom"/>
</dbReference>
<dbReference type="SMART" id="SM00304">
    <property type="entry name" value="HAMP"/>
    <property type="match status" value="1"/>
</dbReference>
<dbReference type="CDD" id="cd00075">
    <property type="entry name" value="HATPase"/>
    <property type="match status" value="1"/>
</dbReference>
<dbReference type="GO" id="GO:0005886">
    <property type="term" value="C:plasma membrane"/>
    <property type="evidence" value="ECO:0007669"/>
    <property type="project" value="UniProtKB-SubCell"/>
</dbReference>
<dbReference type="PROSITE" id="PS50109">
    <property type="entry name" value="HIS_KIN"/>
    <property type="match status" value="1"/>
</dbReference>
<evidence type="ECO:0000313" key="13">
    <source>
        <dbReference type="EMBL" id="RDV04712.1"/>
    </source>
</evidence>
<dbReference type="PRINTS" id="PR00344">
    <property type="entry name" value="BCTRLSENSOR"/>
</dbReference>
<dbReference type="Gene3D" id="3.30.565.10">
    <property type="entry name" value="Histidine kinase-like ATPase, C-terminal domain"/>
    <property type="match status" value="1"/>
</dbReference>
<evidence type="ECO:0000313" key="14">
    <source>
        <dbReference type="Proteomes" id="UP000263993"/>
    </source>
</evidence>
<evidence type="ECO:0000256" key="1">
    <source>
        <dbReference type="ARBA" id="ARBA00000085"/>
    </source>
</evidence>
<keyword evidence="5" id="KW-0597">Phosphoprotein</keyword>
<dbReference type="SMART" id="SM00388">
    <property type="entry name" value="HisKA"/>
    <property type="match status" value="1"/>
</dbReference>
<feature type="domain" description="Histidine kinase" evidence="11">
    <location>
        <begin position="210"/>
        <end position="409"/>
    </location>
</feature>
<keyword evidence="10" id="KW-0472">Membrane</keyword>
<dbReference type="InterPro" id="IPR004358">
    <property type="entry name" value="Sig_transdc_His_kin-like_C"/>
</dbReference>
<evidence type="ECO:0000256" key="3">
    <source>
        <dbReference type="ARBA" id="ARBA00012438"/>
    </source>
</evidence>
<evidence type="ECO:0000256" key="4">
    <source>
        <dbReference type="ARBA" id="ARBA00022475"/>
    </source>
</evidence>
<evidence type="ECO:0000256" key="7">
    <source>
        <dbReference type="ARBA" id="ARBA00022741"/>
    </source>
</evidence>
<dbReference type="Pfam" id="PF02518">
    <property type="entry name" value="HATPase_c"/>
    <property type="match status" value="1"/>
</dbReference>
<sequence>MNTLRVKLAILIAASIVSVTCILTAVLIYVFNPPDGQQAVKPLVEQIELLSQVAKVAPALVPIANVPATGAIDDDLTSRLREALKARGTPRNVVVSREGDAPLLSIPADQGWIIMQIPDLPPQGGVFNLLLVWLSIFTFGATAVAIFVANRMVKPLVLLEKAIESVGPDALLPELPVSGPAEVRVAARALNSLSSRLKTAMESRMRLVAAAGHDLRTPITRMRLRAEFVENTDDRAMWLNDIDELARIADSAIQLVREESGRSKPEYVELDRLIAELASDLSAMSYDVTLTCNAAAVVRADRVGLNRAFRNLIINAATHGKRARIAIKVTPTDATVTIDDDGPGIPPELLGRVFEPFFRVHPARTKEIDGAGLGLTIAHEIVQRSGGSLIIENGALRGLVQIVRLPVAPGPESA</sequence>
<dbReference type="InterPro" id="IPR003661">
    <property type="entry name" value="HisK_dim/P_dom"/>
</dbReference>
<keyword evidence="4" id="KW-1003">Cell membrane</keyword>
<organism evidence="13 14">
    <name type="scientific">Undibacter mobilis</name>
    <dbReference type="NCBI Taxonomy" id="2292256"/>
    <lineage>
        <taxon>Bacteria</taxon>
        <taxon>Pseudomonadati</taxon>
        <taxon>Pseudomonadota</taxon>
        <taxon>Alphaproteobacteria</taxon>
        <taxon>Hyphomicrobiales</taxon>
        <taxon>Nitrobacteraceae</taxon>
        <taxon>Undibacter</taxon>
    </lineage>
</organism>
<keyword evidence="9" id="KW-0067">ATP-binding</keyword>
<keyword evidence="8 13" id="KW-0418">Kinase</keyword>
<evidence type="ECO:0000256" key="5">
    <source>
        <dbReference type="ARBA" id="ARBA00022553"/>
    </source>
</evidence>
<dbReference type="InterPro" id="IPR036890">
    <property type="entry name" value="HATPase_C_sf"/>
</dbReference>
<dbReference type="InterPro" id="IPR036097">
    <property type="entry name" value="HisK_dim/P_sf"/>
</dbReference>
<comment type="caution">
    <text evidence="13">The sequence shown here is derived from an EMBL/GenBank/DDBJ whole genome shotgun (WGS) entry which is preliminary data.</text>
</comment>
<feature type="domain" description="HAMP" evidence="12">
    <location>
        <begin position="150"/>
        <end position="202"/>
    </location>
</feature>
<keyword evidence="14" id="KW-1185">Reference proteome</keyword>
<dbReference type="GO" id="GO:0005524">
    <property type="term" value="F:ATP binding"/>
    <property type="evidence" value="ECO:0007669"/>
    <property type="project" value="UniProtKB-KW"/>
</dbReference>
<dbReference type="InterPro" id="IPR003594">
    <property type="entry name" value="HATPase_dom"/>
</dbReference>
<dbReference type="Proteomes" id="UP000263993">
    <property type="component" value="Unassembled WGS sequence"/>
</dbReference>
<dbReference type="EC" id="2.7.13.3" evidence="3"/>
<feature type="transmembrane region" description="Helical" evidence="10">
    <location>
        <begin position="9"/>
        <end position="31"/>
    </location>
</feature>
<keyword evidence="10" id="KW-0812">Transmembrane</keyword>
<name>A0A371BAZ8_9BRAD</name>
<accession>A0A371BAZ8</accession>
<evidence type="ECO:0000256" key="9">
    <source>
        <dbReference type="ARBA" id="ARBA00022840"/>
    </source>
</evidence>
<feature type="transmembrane region" description="Helical" evidence="10">
    <location>
        <begin position="125"/>
        <end position="149"/>
    </location>
</feature>
<dbReference type="Pfam" id="PF00672">
    <property type="entry name" value="HAMP"/>
    <property type="match status" value="1"/>
</dbReference>
<evidence type="ECO:0000259" key="12">
    <source>
        <dbReference type="PROSITE" id="PS50885"/>
    </source>
</evidence>
<comment type="catalytic activity">
    <reaction evidence="1">
        <text>ATP + protein L-histidine = ADP + protein N-phospho-L-histidine.</text>
        <dbReference type="EC" id="2.7.13.3"/>
    </reaction>
</comment>
<dbReference type="GO" id="GO:0000155">
    <property type="term" value="F:phosphorelay sensor kinase activity"/>
    <property type="evidence" value="ECO:0007669"/>
    <property type="project" value="InterPro"/>
</dbReference>
<dbReference type="RefSeq" id="WP_115516738.1">
    <property type="nucleotide sequence ID" value="NZ_QRGO01000001.1"/>
</dbReference>
<dbReference type="EMBL" id="QRGO01000001">
    <property type="protein sequence ID" value="RDV04712.1"/>
    <property type="molecule type" value="Genomic_DNA"/>
</dbReference>
<dbReference type="OrthoDB" id="9804645at2"/>
<dbReference type="SUPFAM" id="SSF55874">
    <property type="entry name" value="ATPase domain of HSP90 chaperone/DNA topoisomerase II/histidine kinase"/>
    <property type="match status" value="1"/>
</dbReference>
<proteinExistence type="predicted"/>
<reference evidence="14" key="1">
    <citation type="submission" date="2018-08" db="EMBL/GenBank/DDBJ databases">
        <authorList>
            <person name="Kim S.-J."/>
            <person name="Jung G.-Y."/>
        </authorList>
    </citation>
    <scope>NUCLEOTIDE SEQUENCE [LARGE SCALE GENOMIC DNA]</scope>
    <source>
        <strain evidence="14">GY_H</strain>
    </source>
</reference>
<dbReference type="PANTHER" id="PTHR44936:SF10">
    <property type="entry name" value="SENSOR PROTEIN RSTB"/>
    <property type="match status" value="1"/>
</dbReference>
<evidence type="ECO:0000256" key="6">
    <source>
        <dbReference type="ARBA" id="ARBA00022679"/>
    </source>
</evidence>
<gene>
    <name evidence="13" type="ORF">DXH78_09140</name>
</gene>
<keyword evidence="6" id="KW-0808">Transferase</keyword>
<evidence type="ECO:0000256" key="8">
    <source>
        <dbReference type="ARBA" id="ARBA00022777"/>
    </source>
</evidence>
<dbReference type="AlphaFoldDB" id="A0A371BAZ8"/>
<comment type="subcellular location">
    <subcellularLocation>
        <location evidence="2">Cell membrane</location>
        <topology evidence="2">Multi-pass membrane protein</topology>
    </subcellularLocation>
</comment>
<evidence type="ECO:0000256" key="2">
    <source>
        <dbReference type="ARBA" id="ARBA00004651"/>
    </source>
</evidence>
<protein>
    <recommendedName>
        <fullName evidence="3">histidine kinase</fullName>
        <ecNumber evidence="3">2.7.13.3</ecNumber>
    </recommendedName>
</protein>
<dbReference type="SMART" id="SM00387">
    <property type="entry name" value="HATPase_c"/>
    <property type="match status" value="1"/>
</dbReference>
<dbReference type="Gene3D" id="1.10.287.130">
    <property type="match status" value="1"/>
</dbReference>
<dbReference type="CDD" id="cd00082">
    <property type="entry name" value="HisKA"/>
    <property type="match status" value="1"/>
</dbReference>
<keyword evidence="7" id="KW-0547">Nucleotide-binding</keyword>
<evidence type="ECO:0000259" key="11">
    <source>
        <dbReference type="PROSITE" id="PS50109"/>
    </source>
</evidence>